<dbReference type="Proteomes" id="UP000275846">
    <property type="component" value="Unassembled WGS sequence"/>
</dbReference>
<feature type="transmembrane region" description="Helical" evidence="1">
    <location>
        <begin position="32"/>
        <end position="54"/>
    </location>
</feature>
<organism evidence="4">
    <name type="scientific">Schistocephalus solidus</name>
    <name type="common">Tapeworm</name>
    <dbReference type="NCBI Taxonomy" id="70667"/>
    <lineage>
        <taxon>Eukaryota</taxon>
        <taxon>Metazoa</taxon>
        <taxon>Spiralia</taxon>
        <taxon>Lophotrochozoa</taxon>
        <taxon>Platyhelminthes</taxon>
        <taxon>Cestoda</taxon>
        <taxon>Eucestoda</taxon>
        <taxon>Diphyllobothriidea</taxon>
        <taxon>Diphyllobothriidae</taxon>
        <taxon>Schistocephalus</taxon>
    </lineage>
</organism>
<accession>A0A183TCP5</accession>
<evidence type="ECO:0000313" key="3">
    <source>
        <dbReference type="Proteomes" id="UP000275846"/>
    </source>
</evidence>
<evidence type="ECO:0000313" key="4">
    <source>
        <dbReference type="WBParaSite" id="SSLN_0001478301-mRNA-1"/>
    </source>
</evidence>
<protein>
    <submittedName>
        <fullName evidence="4">G_PROTEIN_RECEP_F1_2 domain-containing protein</fullName>
    </submittedName>
</protein>
<reference evidence="4" key="1">
    <citation type="submission" date="2016-06" db="UniProtKB">
        <authorList>
            <consortium name="WormBaseParasite"/>
        </authorList>
    </citation>
    <scope>IDENTIFICATION</scope>
</reference>
<feature type="transmembrane region" description="Helical" evidence="1">
    <location>
        <begin position="75"/>
        <end position="100"/>
    </location>
</feature>
<dbReference type="EMBL" id="UYSU01038778">
    <property type="protein sequence ID" value="VDM00629.1"/>
    <property type="molecule type" value="Genomic_DNA"/>
</dbReference>
<dbReference type="WBParaSite" id="SSLN_0001478301-mRNA-1">
    <property type="protein sequence ID" value="SSLN_0001478301-mRNA-1"/>
    <property type="gene ID" value="SSLN_0001478301"/>
</dbReference>
<name>A0A183TCP5_SCHSO</name>
<keyword evidence="1" id="KW-1133">Transmembrane helix</keyword>
<sequence length="174" mass="19869">MGGLFLAIFAVNRFFCLARLELYRVTVREYRLTSYVTLAVVASLFLSLPLLLTVNLNNDQCDCAPIKITILFLRVISAPVYLWFILLLVFISAQLIRWILNRISTHYSWRTANDLNSLTLKQPADVTIAHQLEESSRDLDGAPDDKRHGWTSASFCILPLTVSYVLTFVYNSTY</sequence>
<dbReference type="AlphaFoldDB" id="A0A183TCP5"/>
<reference evidence="2 3" key="2">
    <citation type="submission" date="2018-11" db="EMBL/GenBank/DDBJ databases">
        <authorList>
            <consortium name="Pathogen Informatics"/>
        </authorList>
    </citation>
    <scope>NUCLEOTIDE SEQUENCE [LARGE SCALE GENOMIC DNA]</scope>
    <source>
        <strain evidence="2 3">NST_G2</strain>
    </source>
</reference>
<keyword evidence="1" id="KW-0472">Membrane</keyword>
<proteinExistence type="predicted"/>
<dbReference type="OrthoDB" id="6256425at2759"/>
<feature type="transmembrane region" description="Helical" evidence="1">
    <location>
        <begin position="149"/>
        <end position="170"/>
    </location>
</feature>
<keyword evidence="3" id="KW-1185">Reference proteome</keyword>
<evidence type="ECO:0000256" key="1">
    <source>
        <dbReference type="SAM" id="Phobius"/>
    </source>
</evidence>
<evidence type="ECO:0000313" key="2">
    <source>
        <dbReference type="EMBL" id="VDM00629.1"/>
    </source>
</evidence>
<dbReference type="STRING" id="70667.A0A183TCP5"/>
<gene>
    <name evidence="2" type="ORF">SSLN_LOCUS14243</name>
</gene>
<keyword evidence="1" id="KW-0812">Transmembrane</keyword>